<name>A0A834HLM5_RHOSS</name>
<dbReference type="OrthoDB" id="10450649at2759"/>
<dbReference type="CDD" id="cd00120">
    <property type="entry name" value="MADS"/>
    <property type="match status" value="1"/>
</dbReference>
<protein>
    <recommendedName>
        <fullName evidence="6">MADS-box domain-containing protein</fullName>
    </recommendedName>
</protein>
<gene>
    <name evidence="7" type="ORF">RHSIM_Rhsim02G0126600</name>
</gene>
<evidence type="ECO:0000256" key="5">
    <source>
        <dbReference type="ARBA" id="ARBA00023242"/>
    </source>
</evidence>
<dbReference type="Proteomes" id="UP000626092">
    <property type="component" value="Unassembled WGS sequence"/>
</dbReference>
<keyword evidence="3" id="KW-0238">DNA-binding</keyword>
<keyword evidence="5" id="KW-0539">Nucleus</keyword>
<dbReference type="Gene3D" id="3.40.1810.10">
    <property type="entry name" value="Transcription factor, MADS-box"/>
    <property type="match status" value="1"/>
</dbReference>
<feature type="domain" description="MADS-box" evidence="6">
    <location>
        <begin position="1"/>
        <end position="33"/>
    </location>
</feature>
<evidence type="ECO:0000256" key="4">
    <source>
        <dbReference type="ARBA" id="ARBA00023163"/>
    </source>
</evidence>
<comment type="subcellular location">
    <subcellularLocation>
        <location evidence="1">Nucleus</location>
    </subcellularLocation>
</comment>
<evidence type="ECO:0000313" key="8">
    <source>
        <dbReference type="Proteomes" id="UP000626092"/>
    </source>
</evidence>
<dbReference type="Pfam" id="PF00319">
    <property type="entry name" value="SRF-TF"/>
    <property type="match status" value="1"/>
</dbReference>
<dbReference type="InterPro" id="IPR002100">
    <property type="entry name" value="TF_MADSbox"/>
</dbReference>
<dbReference type="InterPro" id="IPR036879">
    <property type="entry name" value="TF_MADSbox_sf"/>
</dbReference>
<proteinExistence type="predicted"/>
<evidence type="ECO:0000256" key="2">
    <source>
        <dbReference type="ARBA" id="ARBA00023015"/>
    </source>
</evidence>
<sequence>MKKASELSVLCDVDIGLFIFSRCGHLYEFCSGDSLDFSERNGYLKGAVTEIIHDPGQGALLTRVTFHHPFRFKHQK</sequence>
<dbReference type="SMART" id="SM00432">
    <property type="entry name" value="MADS"/>
    <property type="match status" value="1"/>
</dbReference>
<dbReference type="GO" id="GO:0005634">
    <property type="term" value="C:nucleus"/>
    <property type="evidence" value="ECO:0007669"/>
    <property type="project" value="UniProtKB-SubCell"/>
</dbReference>
<dbReference type="SUPFAM" id="SSF50249">
    <property type="entry name" value="Nucleic acid-binding proteins"/>
    <property type="match status" value="1"/>
</dbReference>
<evidence type="ECO:0000256" key="3">
    <source>
        <dbReference type="ARBA" id="ARBA00023125"/>
    </source>
</evidence>
<evidence type="ECO:0000259" key="6">
    <source>
        <dbReference type="PROSITE" id="PS50066"/>
    </source>
</evidence>
<dbReference type="PROSITE" id="PS50066">
    <property type="entry name" value="MADS_BOX_2"/>
    <property type="match status" value="1"/>
</dbReference>
<dbReference type="InterPro" id="IPR012340">
    <property type="entry name" value="NA-bd_OB-fold"/>
</dbReference>
<dbReference type="GO" id="GO:0046983">
    <property type="term" value="F:protein dimerization activity"/>
    <property type="evidence" value="ECO:0007669"/>
    <property type="project" value="InterPro"/>
</dbReference>
<keyword evidence="2" id="KW-0805">Transcription regulation</keyword>
<dbReference type="SUPFAM" id="SSF55455">
    <property type="entry name" value="SRF-like"/>
    <property type="match status" value="1"/>
</dbReference>
<organism evidence="7 8">
    <name type="scientific">Rhododendron simsii</name>
    <name type="common">Sims's rhododendron</name>
    <dbReference type="NCBI Taxonomy" id="118357"/>
    <lineage>
        <taxon>Eukaryota</taxon>
        <taxon>Viridiplantae</taxon>
        <taxon>Streptophyta</taxon>
        <taxon>Embryophyta</taxon>
        <taxon>Tracheophyta</taxon>
        <taxon>Spermatophyta</taxon>
        <taxon>Magnoliopsida</taxon>
        <taxon>eudicotyledons</taxon>
        <taxon>Gunneridae</taxon>
        <taxon>Pentapetalae</taxon>
        <taxon>asterids</taxon>
        <taxon>Ericales</taxon>
        <taxon>Ericaceae</taxon>
        <taxon>Ericoideae</taxon>
        <taxon>Rhodoreae</taxon>
        <taxon>Rhododendron</taxon>
    </lineage>
</organism>
<dbReference type="AlphaFoldDB" id="A0A834HLM5"/>
<keyword evidence="8" id="KW-1185">Reference proteome</keyword>
<accession>A0A834HLM5</accession>
<dbReference type="Pfam" id="PF00181">
    <property type="entry name" value="Ribosomal_L2_N"/>
    <property type="match status" value="1"/>
</dbReference>
<dbReference type="GO" id="GO:0003677">
    <property type="term" value="F:DNA binding"/>
    <property type="evidence" value="ECO:0007669"/>
    <property type="project" value="UniProtKB-KW"/>
</dbReference>
<comment type="caution">
    <text evidence="7">The sequence shown here is derived from an EMBL/GenBank/DDBJ whole genome shotgun (WGS) entry which is preliminary data.</text>
</comment>
<evidence type="ECO:0000256" key="1">
    <source>
        <dbReference type="ARBA" id="ARBA00004123"/>
    </source>
</evidence>
<dbReference type="EMBL" id="WJXA01000002">
    <property type="protein sequence ID" value="KAF7150296.1"/>
    <property type="molecule type" value="Genomic_DNA"/>
</dbReference>
<evidence type="ECO:0000313" key="7">
    <source>
        <dbReference type="EMBL" id="KAF7150296.1"/>
    </source>
</evidence>
<keyword evidence="4" id="KW-0804">Transcription</keyword>
<dbReference type="InterPro" id="IPR022666">
    <property type="entry name" value="Ribosomal_uL2_RNA-bd_dom"/>
</dbReference>
<reference evidence="7" key="1">
    <citation type="submission" date="2019-11" db="EMBL/GenBank/DDBJ databases">
        <authorList>
            <person name="Liu Y."/>
            <person name="Hou J."/>
            <person name="Li T.-Q."/>
            <person name="Guan C.-H."/>
            <person name="Wu X."/>
            <person name="Wu H.-Z."/>
            <person name="Ling F."/>
            <person name="Zhang R."/>
            <person name="Shi X.-G."/>
            <person name="Ren J.-P."/>
            <person name="Chen E.-F."/>
            <person name="Sun J.-M."/>
        </authorList>
    </citation>
    <scope>NUCLEOTIDE SEQUENCE</scope>
    <source>
        <strain evidence="7">Adult_tree_wgs_1</strain>
        <tissue evidence="7">Leaves</tissue>
    </source>
</reference>